<dbReference type="GO" id="GO:0004386">
    <property type="term" value="F:helicase activity"/>
    <property type="evidence" value="ECO:0007669"/>
    <property type="project" value="UniProtKB-KW"/>
</dbReference>
<dbReference type="EMBL" id="BANT01000038">
    <property type="protein sequence ID" value="GAC58393.1"/>
    <property type="molecule type" value="Genomic_DNA"/>
</dbReference>
<gene>
    <name evidence="3" type="ORF">GOHSU_38_00320</name>
</gene>
<dbReference type="Gene3D" id="3.40.50.300">
    <property type="entry name" value="P-loop containing nucleotide triphosphate hydrolases"/>
    <property type="match status" value="2"/>
</dbReference>
<reference evidence="3 4" key="1">
    <citation type="submission" date="2012-12" db="EMBL/GenBank/DDBJ databases">
        <title>Whole genome shotgun sequence of Gordonia hirsuta NBRC 16056.</title>
        <authorList>
            <person name="Isaki-Nakamura S."/>
            <person name="Hosoyama A."/>
            <person name="Tsuchikane K."/>
            <person name="Katsumata H."/>
            <person name="Baba S."/>
            <person name="Yamazaki S."/>
            <person name="Fujita N."/>
        </authorList>
    </citation>
    <scope>NUCLEOTIDE SEQUENCE [LARGE SCALE GENOMIC DNA]</scope>
    <source>
        <strain evidence="3 4">NBRC 16056</strain>
    </source>
</reference>
<dbReference type="eggNOG" id="COG3886">
    <property type="taxonomic scope" value="Bacteria"/>
</dbReference>
<keyword evidence="3" id="KW-0067">ATP-binding</keyword>
<dbReference type="SMART" id="SM00490">
    <property type="entry name" value="HELICc"/>
    <property type="match status" value="1"/>
</dbReference>
<dbReference type="InterPro" id="IPR021835">
    <property type="entry name" value="DUF3427"/>
</dbReference>
<dbReference type="Pfam" id="PF00271">
    <property type="entry name" value="Helicase_C"/>
    <property type="match status" value="1"/>
</dbReference>
<dbReference type="InterPro" id="IPR052511">
    <property type="entry name" value="ATP-dep_Helicase"/>
</dbReference>
<dbReference type="InterPro" id="IPR027417">
    <property type="entry name" value="P-loop_NTPase"/>
</dbReference>
<organism evidence="3 4">
    <name type="scientific">Gordonia hirsuta DSM 44140 = NBRC 16056</name>
    <dbReference type="NCBI Taxonomy" id="1121927"/>
    <lineage>
        <taxon>Bacteria</taxon>
        <taxon>Bacillati</taxon>
        <taxon>Actinomycetota</taxon>
        <taxon>Actinomycetes</taxon>
        <taxon>Mycobacteriales</taxon>
        <taxon>Gordoniaceae</taxon>
        <taxon>Gordonia</taxon>
    </lineage>
</organism>
<dbReference type="GO" id="GO:0003677">
    <property type="term" value="F:DNA binding"/>
    <property type="evidence" value="ECO:0007669"/>
    <property type="project" value="InterPro"/>
</dbReference>
<dbReference type="GO" id="GO:0005524">
    <property type="term" value="F:ATP binding"/>
    <property type="evidence" value="ECO:0007669"/>
    <property type="project" value="InterPro"/>
</dbReference>
<evidence type="ECO:0000259" key="2">
    <source>
        <dbReference type="PROSITE" id="PS51194"/>
    </source>
</evidence>
<dbReference type="PROSITE" id="PS51194">
    <property type="entry name" value="HELICASE_CTER"/>
    <property type="match status" value="1"/>
</dbReference>
<dbReference type="PROSITE" id="PS51192">
    <property type="entry name" value="HELICASE_ATP_BIND_1"/>
    <property type="match status" value="1"/>
</dbReference>
<dbReference type="Proteomes" id="UP000053405">
    <property type="component" value="Unassembled WGS sequence"/>
</dbReference>
<dbReference type="SMART" id="SM00487">
    <property type="entry name" value="DEXDc"/>
    <property type="match status" value="1"/>
</dbReference>
<dbReference type="InterPro" id="IPR006935">
    <property type="entry name" value="Helicase/UvrB_N"/>
</dbReference>
<dbReference type="CDD" id="cd09203">
    <property type="entry name" value="PLDc_N_DEXD_b1"/>
    <property type="match status" value="1"/>
</dbReference>
<proteinExistence type="predicted"/>
<evidence type="ECO:0000259" key="1">
    <source>
        <dbReference type="PROSITE" id="PS51192"/>
    </source>
</evidence>
<name>L7LEB0_9ACTN</name>
<accession>L7LEB0</accession>
<dbReference type="InterPro" id="IPR014001">
    <property type="entry name" value="Helicase_ATP-bd"/>
</dbReference>
<comment type="caution">
    <text evidence="3">The sequence shown here is derived from an EMBL/GenBank/DDBJ whole genome shotgun (WGS) entry which is preliminary data.</text>
</comment>
<dbReference type="GO" id="GO:0016887">
    <property type="term" value="F:ATP hydrolysis activity"/>
    <property type="evidence" value="ECO:0007669"/>
    <property type="project" value="TreeGrafter"/>
</dbReference>
<keyword evidence="3" id="KW-0347">Helicase</keyword>
<evidence type="ECO:0000313" key="4">
    <source>
        <dbReference type="Proteomes" id="UP000053405"/>
    </source>
</evidence>
<dbReference type="CDD" id="cd18032">
    <property type="entry name" value="DEXHc_RE_I_III_res"/>
    <property type="match status" value="1"/>
</dbReference>
<dbReference type="PANTHER" id="PTHR47962:SF7">
    <property type="entry name" value="MITOCHONDRIAL ATP-DEPENDENT HELICASE IRC3-RELATED"/>
    <property type="match status" value="1"/>
</dbReference>
<sequence>MHEGIFEELVTERVRQSLQETDLLASFGDVEKIDQPHVFARHVGNIVAQHLTALKDADDRIAVANRVIQLLDAPHENISRPPRQLLRLHRESAPGAHDRTSVRPTTPLSEVALLTNAGNGEPSIGHELPAEMASADSVDLVCAFIRWSGVRLLEPQLRELAATGKRLRVITTTYLGSTERQTLDRLVNDYGAEVMVQYDALRTRLHAKAWMFRRSSGFDTAYIGSSNLSNAALIDGVEWNVRLSRVATPSLLDRFQSTFDTYWNEDPSFEEYDPGRDRDRLDDALAEAAGKTSSTNLTVNLSGLEVRPYPFQQAMLEDIWAERAVHDRHWNLVVAATGTGKTVLAALDYRHLSREAGHTPRLLFVAHRREILTQALRTFREVLSDPNFGELYVDGHRPERWDHVFASVQSLTSYGVHNVPPDHFSVVIIDEFHHAQAGTYRRITEHLAPDELLGLTATPERADGVDVRQFFGGRIATELRLWDALAAELLCPFHYFGIADGTDLTQLTWRRGAYEAAELERLYTADDSRARVILHAVRDKLINPHQMRGLGFCVSVQHAKYMSDRFNAAGITADVVTGATPQGEREQSVAALRKGDVNILFSVDVFNEGLDIPEVDTILMLRPTESVTVFLQQLGRGLRTTPDKPVLTVLDFVGAQRDEFRWDLRLHAMTGRKRRDLETDTSNEFPFVPPGCRIVFDEQSQKSVLTNLKQQLRARWRDMVTDLRNTGGTSLRQYLEDTGFGLSDVLKPGSNRGSWTQLQRAAGIHAGDATELEQQLAKRMRAFAHVDDPIRVSVFNKLIGPHPIDYDELSPFEQTVARMLIFNLWPTGGSLASYAEGLTLVRNEALIPEEIASITDIAFADSRTATLPLPERLSEVPLRIHARYNREEILAALGEATLASPPSYFREGVKHLKHLDVDVLLVTLVKSEAGFSPSTMYRDYPISRTLFHWESQSTTSLDSPTGRRYVTGGSTVLLFARTHKTDDLGPMPFTFLGPATIVSHEGERPIAITWRLDNPMPAELFNEAKTASG</sequence>
<keyword evidence="3" id="KW-0378">Hydrolase</keyword>
<dbReference type="STRING" id="1121927.GOHSU_38_00320"/>
<dbReference type="SUPFAM" id="SSF52540">
    <property type="entry name" value="P-loop containing nucleoside triphosphate hydrolases"/>
    <property type="match status" value="1"/>
</dbReference>
<dbReference type="Pfam" id="PF11907">
    <property type="entry name" value="DUF3427"/>
    <property type="match status" value="1"/>
</dbReference>
<feature type="domain" description="Helicase C-terminal" evidence="2">
    <location>
        <begin position="536"/>
        <end position="685"/>
    </location>
</feature>
<protein>
    <submittedName>
        <fullName evidence="3">Putative helicase</fullName>
    </submittedName>
</protein>
<keyword evidence="3" id="KW-0547">Nucleotide-binding</keyword>
<dbReference type="Gene3D" id="3.30.870.10">
    <property type="entry name" value="Endonuclease Chain A"/>
    <property type="match status" value="1"/>
</dbReference>
<dbReference type="Pfam" id="PF04851">
    <property type="entry name" value="ResIII"/>
    <property type="match status" value="1"/>
</dbReference>
<evidence type="ECO:0000313" key="3">
    <source>
        <dbReference type="EMBL" id="GAC58393.1"/>
    </source>
</evidence>
<dbReference type="PANTHER" id="PTHR47962">
    <property type="entry name" value="ATP-DEPENDENT HELICASE LHR-RELATED-RELATED"/>
    <property type="match status" value="1"/>
</dbReference>
<keyword evidence="4" id="KW-1185">Reference proteome</keyword>
<dbReference type="eggNOG" id="COG1061">
    <property type="taxonomic scope" value="Bacteria"/>
</dbReference>
<dbReference type="OrthoDB" id="9776021at2"/>
<dbReference type="CDD" id="cd18799">
    <property type="entry name" value="SF2_C_EcoAI-like"/>
    <property type="match status" value="1"/>
</dbReference>
<dbReference type="SUPFAM" id="SSF56024">
    <property type="entry name" value="Phospholipase D/nuclease"/>
    <property type="match status" value="1"/>
</dbReference>
<feature type="domain" description="Helicase ATP-binding" evidence="1">
    <location>
        <begin position="322"/>
        <end position="477"/>
    </location>
</feature>
<dbReference type="AlphaFoldDB" id="L7LEB0"/>
<dbReference type="RefSeq" id="WP_005942427.1">
    <property type="nucleotide sequence ID" value="NZ_ATVK01000058.1"/>
</dbReference>
<dbReference type="InterPro" id="IPR001650">
    <property type="entry name" value="Helicase_C-like"/>
</dbReference>